<proteinExistence type="predicted"/>
<evidence type="ECO:0000256" key="1">
    <source>
        <dbReference type="ARBA" id="ARBA00023063"/>
    </source>
</evidence>
<comment type="caution">
    <text evidence="2">The sequence shown here is derived from an EMBL/GenBank/DDBJ whole genome shotgun (WGS) entry which is preliminary data.</text>
</comment>
<dbReference type="NCBIfam" id="TIGR00684">
    <property type="entry name" value="narJ"/>
    <property type="match status" value="1"/>
</dbReference>
<dbReference type="InterPro" id="IPR003765">
    <property type="entry name" value="NO3_reductase_chaperone_NarJ"/>
</dbReference>
<evidence type="ECO:0000313" key="2">
    <source>
        <dbReference type="EMBL" id="MCF4006942.1"/>
    </source>
</evidence>
<dbReference type="RefSeq" id="WP_236118840.1">
    <property type="nucleotide sequence ID" value="NZ_JAKGSI010000003.1"/>
</dbReference>
<dbReference type="Pfam" id="PF02613">
    <property type="entry name" value="Nitrate_red_del"/>
    <property type="match status" value="1"/>
</dbReference>
<keyword evidence="3" id="KW-1185">Reference proteome</keyword>
<evidence type="ECO:0000313" key="3">
    <source>
        <dbReference type="Proteomes" id="UP001139336"/>
    </source>
</evidence>
<accession>A0A9X1QP11</accession>
<dbReference type="Proteomes" id="UP001139336">
    <property type="component" value="Unassembled WGS sequence"/>
</dbReference>
<dbReference type="GO" id="GO:0051082">
    <property type="term" value="F:unfolded protein binding"/>
    <property type="evidence" value="ECO:0007669"/>
    <property type="project" value="InterPro"/>
</dbReference>
<dbReference type="PANTHER" id="PTHR43680">
    <property type="entry name" value="NITRATE REDUCTASE MOLYBDENUM COFACTOR ASSEMBLY CHAPERONE"/>
    <property type="match status" value="1"/>
</dbReference>
<dbReference type="GO" id="GO:0042128">
    <property type="term" value="P:nitrate assimilation"/>
    <property type="evidence" value="ECO:0007669"/>
    <property type="project" value="UniProtKB-KW"/>
</dbReference>
<sequence length="228" mass="25625">MVGRLPEQLIEAVPMGEEERRTLFMMCSLLLDYPGPEFPARLAAVREQLGCVEQTVRADIRAFLDEAHARGHRGMETHYVETFDQRRRCSLYLSYYAVGDTRQRGSAILAFQHSLYALGYELEREELPDHLAVLLEAAAHAHGELHAQATELIAAHRDGVEVLRAALEQLHSPYLHLVRALCRALPPIDEDTVEAYLQLIRSGPPTELVGLGTPLPYPTHLKDHHVSP</sequence>
<dbReference type="PANTHER" id="PTHR43680:SF2">
    <property type="entry name" value="NITRATE REDUCTASE MOLYBDENUM COFACTOR ASSEMBLY CHAPERONE NARJ"/>
    <property type="match status" value="1"/>
</dbReference>
<dbReference type="GO" id="GO:0051131">
    <property type="term" value="P:chaperone-mediated protein complex assembly"/>
    <property type="evidence" value="ECO:0007669"/>
    <property type="project" value="InterPro"/>
</dbReference>
<organism evidence="2 3">
    <name type="scientific">Corynebacterium uropygiale</name>
    <dbReference type="NCBI Taxonomy" id="1775911"/>
    <lineage>
        <taxon>Bacteria</taxon>
        <taxon>Bacillati</taxon>
        <taxon>Actinomycetota</taxon>
        <taxon>Actinomycetes</taxon>
        <taxon>Mycobacteriales</taxon>
        <taxon>Corynebacteriaceae</taxon>
        <taxon>Corynebacterium</taxon>
    </lineage>
</organism>
<dbReference type="AlphaFoldDB" id="A0A9X1QP11"/>
<gene>
    <name evidence="2" type="primary">narJ</name>
    <name evidence="2" type="ORF">L1O03_07090</name>
</gene>
<dbReference type="InterPro" id="IPR036411">
    <property type="entry name" value="TorD-like_sf"/>
</dbReference>
<dbReference type="SUPFAM" id="SSF89155">
    <property type="entry name" value="TorD-like"/>
    <property type="match status" value="1"/>
</dbReference>
<dbReference type="EMBL" id="JAKGSI010000003">
    <property type="protein sequence ID" value="MCF4006942.1"/>
    <property type="molecule type" value="Genomic_DNA"/>
</dbReference>
<dbReference type="Gene3D" id="1.10.3480.10">
    <property type="entry name" value="TorD-like"/>
    <property type="match status" value="1"/>
</dbReference>
<dbReference type="GO" id="GO:0016530">
    <property type="term" value="F:metallochaperone activity"/>
    <property type="evidence" value="ECO:0007669"/>
    <property type="project" value="TreeGrafter"/>
</dbReference>
<dbReference type="InterPro" id="IPR020945">
    <property type="entry name" value="DMSO/NO3_reduct_chaperone"/>
</dbReference>
<reference evidence="2" key="1">
    <citation type="submission" date="2022-01" db="EMBL/GenBank/DDBJ databases">
        <title>Corynebacterium sp. nov isolated from isolated from the feces of the greater white-fronted geese (Anser albifrons) at Poyang Lake, PR China.</title>
        <authorList>
            <person name="Liu Q."/>
        </authorList>
    </citation>
    <scope>NUCLEOTIDE SEQUENCE</scope>
    <source>
        <strain evidence="2">JCM 32435</strain>
    </source>
</reference>
<name>A0A9X1QP11_9CORY</name>
<protein>
    <submittedName>
        <fullName evidence="2">Nitrate reductase molybdenum cofactor assembly chaperone</fullName>
    </submittedName>
</protein>
<keyword evidence="1" id="KW-0534">Nitrate assimilation</keyword>